<reference evidence="3" key="1">
    <citation type="submission" date="2016-10" db="EMBL/GenBank/DDBJ databases">
        <authorList>
            <person name="Varghese N."/>
            <person name="Submissions S."/>
        </authorList>
    </citation>
    <scope>NUCLEOTIDE SEQUENCE [LARGE SCALE GENOMIC DNA]</scope>
    <source>
        <strain evidence="3">XBD1002</strain>
    </source>
</reference>
<dbReference type="AlphaFoldDB" id="A0A1I3LNB9"/>
<sequence>MSNEDSGLFVILTAIGGAVIGALGGALIMNTDTGKKTDAHLSNAYKTVKDNIPGKRLCNSDVIQK</sequence>
<evidence type="ECO:0000256" key="1">
    <source>
        <dbReference type="SAM" id="Phobius"/>
    </source>
</evidence>
<keyword evidence="1" id="KW-0472">Membrane</keyword>
<name>A0A1I3LNB9_9SPIR</name>
<dbReference type="RefSeq" id="WP_074932318.1">
    <property type="nucleotide sequence ID" value="NZ_FORI01000007.1"/>
</dbReference>
<feature type="transmembrane region" description="Helical" evidence="1">
    <location>
        <begin position="6"/>
        <end position="28"/>
    </location>
</feature>
<evidence type="ECO:0008006" key="4">
    <source>
        <dbReference type="Google" id="ProtNLM"/>
    </source>
</evidence>
<keyword evidence="3" id="KW-1185">Reference proteome</keyword>
<keyword evidence="1" id="KW-1133">Transmembrane helix</keyword>
<gene>
    <name evidence="2" type="ORF">SAMN04487775_10799</name>
</gene>
<dbReference type="Proteomes" id="UP000182737">
    <property type="component" value="Unassembled WGS sequence"/>
</dbReference>
<protein>
    <recommendedName>
        <fullName evidence="4">YtxH-like protein</fullName>
    </recommendedName>
</protein>
<organism evidence="2 3">
    <name type="scientific">Treponema bryantii</name>
    <dbReference type="NCBI Taxonomy" id="163"/>
    <lineage>
        <taxon>Bacteria</taxon>
        <taxon>Pseudomonadati</taxon>
        <taxon>Spirochaetota</taxon>
        <taxon>Spirochaetia</taxon>
        <taxon>Spirochaetales</taxon>
        <taxon>Treponemataceae</taxon>
        <taxon>Treponema</taxon>
    </lineage>
</organism>
<evidence type="ECO:0000313" key="3">
    <source>
        <dbReference type="Proteomes" id="UP000182737"/>
    </source>
</evidence>
<keyword evidence="1" id="KW-0812">Transmembrane</keyword>
<evidence type="ECO:0000313" key="2">
    <source>
        <dbReference type="EMBL" id="SFI86279.1"/>
    </source>
</evidence>
<proteinExistence type="predicted"/>
<accession>A0A1I3LNB9</accession>
<dbReference type="EMBL" id="FORI01000007">
    <property type="protein sequence ID" value="SFI86279.1"/>
    <property type="molecule type" value="Genomic_DNA"/>
</dbReference>